<protein>
    <recommendedName>
        <fullName evidence="3">DUF4485 domain-containing protein</fullName>
    </recommendedName>
</protein>
<proteinExistence type="predicted"/>
<dbReference type="OrthoDB" id="6599787at2759"/>
<reference evidence="2" key="1">
    <citation type="submission" date="2010-06" db="EMBL/GenBank/DDBJ databases">
        <authorList>
            <person name="Jiang H."/>
            <person name="Abraham K."/>
            <person name="Ali S."/>
            <person name="Alsbrooks S.L."/>
            <person name="Anim B.N."/>
            <person name="Anosike U.S."/>
            <person name="Attaway T."/>
            <person name="Bandaranaike D.P."/>
            <person name="Battles P.K."/>
            <person name="Bell S.N."/>
            <person name="Bell A.V."/>
            <person name="Beltran B."/>
            <person name="Bickham C."/>
            <person name="Bustamante Y."/>
            <person name="Caleb T."/>
            <person name="Canada A."/>
            <person name="Cardenas V."/>
            <person name="Carter K."/>
            <person name="Chacko J."/>
            <person name="Chandrabose M.N."/>
            <person name="Chavez D."/>
            <person name="Chavez A."/>
            <person name="Chen L."/>
            <person name="Chu H.-S."/>
            <person name="Claassen K.J."/>
            <person name="Cockrell R."/>
            <person name="Collins M."/>
            <person name="Cooper J.A."/>
            <person name="Cree A."/>
            <person name="Curry S.M."/>
            <person name="Da Y."/>
            <person name="Dao M.D."/>
            <person name="Das B."/>
            <person name="Davila M.-L."/>
            <person name="Davy-Carroll L."/>
            <person name="Denson S."/>
            <person name="Dinh H."/>
            <person name="Ebong V.E."/>
            <person name="Edwards J.R."/>
            <person name="Egan A."/>
            <person name="El-Daye J."/>
            <person name="Escobedo L."/>
            <person name="Fernandez S."/>
            <person name="Fernando P.R."/>
            <person name="Flagg N."/>
            <person name="Forbes L.D."/>
            <person name="Fowler R.G."/>
            <person name="Fu Q."/>
            <person name="Gabisi R.A."/>
            <person name="Ganer J."/>
            <person name="Garbino Pronczuk A."/>
            <person name="Garcia R.M."/>
            <person name="Garner T."/>
            <person name="Garrett T.E."/>
            <person name="Gonzalez D.A."/>
            <person name="Hamid H."/>
            <person name="Hawkins E.S."/>
            <person name="Hirani K."/>
            <person name="Hogues M.E."/>
            <person name="Hollins B."/>
            <person name="Hsiao C.-H."/>
            <person name="Jabil R."/>
            <person name="James M.L."/>
            <person name="Jhangiani S.N."/>
            <person name="Johnson B."/>
            <person name="Johnson Q."/>
            <person name="Joshi V."/>
            <person name="Kalu J.B."/>
            <person name="Kam C."/>
            <person name="Kashfia A."/>
            <person name="Keebler J."/>
            <person name="Kisamo H."/>
            <person name="Kovar C.L."/>
            <person name="Lago L.A."/>
            <person name="Lai C.-Y."/>
            <person name="Laidlaw J."/>
            <person name="Lara F."/>
            <person name="Le T.-K."/>
            <person name="Lee S.L."/>
            <person name="Legall F.H."/>
            <person name="Lemon S.J."/>
            <person name="Lewis L.R."/>
            <person name="Li B."/>
            <person name="Liu Y."/>
            <person name="Liu Y.-S."/>
            <person name="Lopez J."/>
            <person name="Lozado R.J."/>
            <person name="Lu J."/>
            <person name="Madu R.C."/>
            <person name="Maheshwari M."/>
            <person name="Maheshwari R."/>
            <person name="Malloy K."/>
            <person name="Martinez E."/>
            <person name="Mathew T."/>
            <person name="Mercado I.C."/>
            <person name="Mercado C."/>
            <person name="Meyer B."/>
            <person name="Montgomery K."/>
            <person name="Morgan M.B."/>
            <person name="Munidasa M."/>
            <person name="Nazareth L.V."/>
            <person name="Nelson J."/>
            <person name="Ng B.M."/>
            <person name="Nguyen N.B."/>
            <person name="Nguyen P.Q."/>
            <person name="Nguyen T."/>
            <person name="Obregon M."/>
            <person name="Okwuonu G.O."/>
            <person name="Onwere C.G."/>
            <person name="Orozco G."/>
            <person name="Parra A."/>
            <person name="Patel S."/>
            <person name="Patil S."/>
            <person name="Perez A."/>
            <person name="Perez Y."/>
            <person name="Pham C."/>
            <person name="Primus E.L."/>
            <person name="Pu L.-L."/>
            <person name="Puazo M."/>
            <person name="Qin X."/>
            <person name="Quiroz J.B."/>
            <person name="Reese J."/>
            <person name="Richards S."/>
            <person name="Rives C.M."/>
            <person name="Robberts R."/>
            <person name="Ruiz S.J."/>
            <person name="Ruiz M.J."/>
            <person name="Santibanez J."/>
            <person name="Schneider B.W."/>
            <person name="Sisson I."/>
            <person name="Smith M."/>
            <person name="Sodergren E."/>
            <person name="Song X.-Z."/>
            <person name="Song B.B."/>
            <person name="Summersgill H."/>
            <person name="Thelus R."/>
            <person name="Thornton R.D."/>
            <person name="Trejos Z.Y."/>
            <person name="Usmani K."/>
            <person name="Vattathil S."/>
            <person name="Villasana D."/>
            <person name="Walker D.L."/>
            <person name="Wang S."/>
            <person name="Wang K."/>
            <person name="White C.S."/>
            <person name="Williams A.C."/>
            <person name="Williamson J."/>
            <person name="Wilson K."/>
            <person name="Woghiren I.O."/>
            <person name="Woodworth J.R."/>
            <person name="Worley K.C."/>
            <person name="Wright R.A."/>
            <person name="Wu W."/>
            <person name="Young L."/>
            <person name="Zhang L."/>
            <person name="Zhang J."/>
            <person name="Zhu Y."/>
            <person name="Muzny D.M."/>
            <person name="Weinstock G."/>
            <person name="Gibbs R.A."/>
        </authorList>
    </citation>
    <scope>NUCLEOTIDE SEQUENCE [LARGE SCALE GENOMIC DNA]</scope>
    <source>
        <strain evidence="2">LSR1</strain>
    </source>
</reference>
<dbReference type="Proteomes" id="UP000007819">
    <property type="component" value="Chromosome A1"/>
</dbReference>
<dbReference type="KEGG" id="api:100569489"/>
<dbReference type="AlphaFoldDB" id="A0A8R1W6T7"/>
<sequence length="143" mass="16680">MTDYAQEFTEMTEVAKTMIPLMRDMDDRGITEKWINRAKALQSRDVNVLKHRNNFMKYFMGVVKRTIAETGQYPNCCNWGKPEPGPFDKPMPPPKPLPYQCHWTPDKRTYVAIQPLPNRGAMVYMAVAEKPELGWDFPKKEKL</sequence>
<dbReference type="OMA" id="YMAVSKD"/>
<evidence type="ECO:0000313" key="1">
    <source>
        <dbReference type="EnsemblMetazoa" id="XP_003247258.1"/>
    </source>
</evidence>
<accession>A0A8R1W6T7</accession>
<dbReference type="GeneID" id="100569489"/>
<dbReference type="RefSeq" id="XP_003247258.1">
    <property type="nucleotide sequence ID" value="XM_003247210.3"/>
</dbReference>
<name>A0A8R1W6T7_ACYPI</name>
<dbReference type="EnsemblMetazoa" id="XM_003247210.4">
    <property type="protein sequence ID" value="XP_003247258.1"/>
    <property type="gene ID" value="LOC100569489"/>
</dbReference>
<evidence type="ECO:0000313" key="2">
    <source>
        <dbReference type="Proteomes" id="UP000007819"/>
    </source>
</evidence>
<organism evidence="1 2">
    <name type="scientific">Acyrthosiphon pisum</name>
    <name type="common">Pea aphid</name>
    <dbReference type="NCBI Taxonomy" id="7029"/>
    <lineage>
        <taxon>Eukaryota</taxon>
        <taxon>Metazoa</taxon>
        <taxon>Ecdysozoa</taxon>
        <taxon>Arthropoda</taxon>
        <taxon>Hexapoda</taxon>
        <taxon>Insecta</taxon>
        <taxon>Pterygota</taxon>
        <taxon>Neoptera</taxon>
        <taxon>Paraneoptera</taxon>
        <taxon>Hemiptera</taxon>
        <taxon>Sternorrhyncha</taxon>
        <taxon>Aphidomorpha</taxon>
        <taxon>Aphidoidea</taxon>
        <taxon>Aphididae</taxon>
        <taxon>Macrosiphini</taxon>
        <taxon>Acyrthosiphon</taxon>
    </lineage>
</organism>
<keyword evidence="2" id="KW-1185">Reference proteome</keyword>
<reference evidence="1" key="2">
    <citation type="submission" date="2022-06" db="UniProtKB">
        <authorList>
            <consortium name="EnsemblMetazoa"/>
        </authorList>
    </citation>
    <scope>IDENTIFICATION</scope>
</reference>
<evidence type="ECO:0008006" key="3">
    <source>
        <dbReference type="Google" id="ProtNLM"/>
    </source>
</evidence>